<proteinExistence type="predicted"/>
<keyword evidence="5" id="KW-0547">Nucleotide-binding</keyword>
<comment type="caution">
    <text evidence="11">The sequence shown here is derived from an EMBL/GenBank/DDBJ whole genome shotgun (WGS) entry which is preliminary data.</text>
</comment>
<accession>A0ABW6WIF2</accession>
<keyword evidence="8" id="KW-0902">Two-component regulatory system</keyword>
<dbReference type="Pfam" id="PF07730">
    <property type="entry name" value="HisKA_3"/>
    <property type="match status" value="1"/>
</dbReference>
<dbReference type="PANTHER" id="PTHR24421">
    <property type="entry name" value="NITRATE/NITRITE SENSOR PROTEIN NARX-RELATED"/>
    <property type="match status" value="1"/>
</dbReference>
<evidence type="ECO:0000313" key="12">
    <source>
        <dbReference type="Proteomes" id="UP001602245"/>
    </source>
</evidence>
<dbReference type="PANTHER" id="PTHR24421:SF10">
    <property type="entry name" value="NITRATE_NITRITE SENSOR PROTEIN NARQ"/>
    <property type="match status" value="1"/>
</dbReference>
<dbReference type="InterPro" id="IPR011712">
    <property type="entry name" value="Sig_transdc_His_kin_sub3_dim/P"/>
</dbReference>
<name>A0ABW6WIF2_9ACTN</name>
<protein>
    <recommendedName>
        <fullName evidence="2">histidine kinase</fullName>
        <ecNumber evidence="2">2.7.13.3</ecNumber>
    </recommendedName>
</protein>
<evidence type="ECO:0000313" key="11">
    <source>
        <dbReference type="EMBL" id="MFF5292671.1"/>
    </source>
</evidence>
<dbReference type="InterPro" id="IPR050482">
    <property type="entry name" value="Sensor_HK_TwoCompSys"/>
</dbReference>
<keyword evidence="9" id="KW-0812">Transmembrane</keyword>
<dbReference type="Proteomes" id="UP001602245">
    <property type="component" value="Unassembled WGS sequence"/>
</dbReference>
<dbReference type="Gene3D" id="1.20.5.1930">
    <property type="match status" value="1"/>
</dbReference>
<evidence type="ECO:0000259" key="10">
    <source>
        <dbReference type="SMART" id="SM00387"/>
    </source>
</evidence>
<dbReference type="EMBL" id="JBIAZU010000004">
    <property type="protein sequence ID" value="MFF5292671.1"/>
    <property type="molecule type" value="Genomic_DNA"/>
</dbReference>
<dbReference type="InterPro" id="IPR003594">
    <property type="entry name" value="HATPase_dom"/>
</dbReference>
<dbReference type="Gene3D" id="3.30.565.10">
    <property type="entry name" value="Histidine kinase-like ATPase, C-terminal domain"/>
    <property type="match status" value="1"/>
</dbReference>
<feature type="transmembrane region" description="Helical" evidence="9">
    <location>
        <begin position="32"/>
        <end position="49"/>
    </location>
</feature>
<dbReference type="GO" id="GO:0016301">
    <property type="term" value="F:kinase activity"/>
    <property type="evidence" value="ECO:0007669"/>
    <property type="project" value="UniProtKB-KW"/>
</dbReference>
<feature type="transmembrane region" description="Helical" evidence="9">
    <location>
        <begin position="87"/>
        <end position="107"/>
    </location>
</feature>
<evidence type="ECO:0000256" key="7">
    <source>
        <dbReference type="ARBA" id="ARBA00022840"/>
    </source>
</evidence>
<evidence type="ECO:0000256" key="2">
    <source>
        <dbReference type="ARBA" id="ARBA00012438"/>
    </source>
</evidence>
<keyword evidence="4" id="KW-0808">Transferase</keyword>
<keyword evidence="9" id="KW-1133">Transmembrane helix</keyword>
<comment type="catalytic activity">
    <reaction evidence="1">
        <text>ATP + protein L-histidine = ADP + protein N-phospho-L-histidine.</text>
        <dbReference type="EC" id="2.7.13.3"/>
    </reaction>
</comment>
<dbReference type="SUPFAM" id="SSF55874">
    <property type="entry name" value="ATPase domain of HSP90 chaperone/DNA topoisomerase II/histidine kinase"/>
    <property type="match status" value="1"/>
</dbReference>
<evidence type="ECO:0000256" key="1">
    <source>
        <dbReference type="ARBA" id="ARBA00000085"/>
    </source>
</evidence>
<dbReference type="Pfam" id="PF02518">
    <property type="entry name" value="HATPase_c"/>
    <property type="match status" value="1"/>
</dbReference>
<keyword evidence="12" id="KW-1185">Reference proteome</keyword>
<sequence length="332" mass="35100">MRKLVLVGVAAALCVAVTLVWALTGGGEFWPRWVYFGFGTLAAGVFVFRRALRTPPGRRRWLAVDAAFCGLLITVDLTVWVLSGGGYFWPIWTMLGFSSILGVHALVASRPPGRRERELAARVSALSRSRRGALDRQAAELKRVERDLHDGAQARLVSLALTLGLAGDLLRRDPDRAALLLEEARSTARSALDDLRTVMHTIHPPVLADRGLGDAVRALVLDLAVPVTVTGEPPASLPAATETAAYFAVAECLGNVVKHAVATSAEVAFADVPDALWITVTDDGVGGADLAHGSGLRGIADRLEAVDGTLVLESPLGGPTRVTITVPLTASS</sequence>
<keyword evidence="3" id="KW-0597">Phosphoprotein</keyword>
<dbReference type="InterPro" id="IPR036890">
    <property type="entry name" value="HATPase_C_sf"/>
</dbReference>
<dbReference type="SMART" id="SM00387">
    <property type="entry name" value="HATPase_c"/>
    <property type="match status" value="1"/>
</dbReference>
<feature type="domain" description="Histidine kinase/HSP90-like ATPase" evidence="10">
    <location>
        <begin position="240"/>
        <end position="330"/>
    </location>
</feature>
<dbReference type="CDD" id="cd16917">
    <property type="entry name" value="HATPase_UhpB-NarQ-NarX-like"/>
    <property type="match status" value="1"/>
</dbReference>
<dbReference type="EC" id="2.7.13.3" evidence="2"/>
<evidence type="ECO:0000256" key="9">
    <source>
        <dbReference type="SAM" id="Phobius"/>
    </source>
</evidence>
<organism evidence="11 12">
    <name type="scientific">Paractinoplanes globisporus</name>
    <dbReference type="NCBI Taxonomy" id="113565"/>
    <lineage>
        <taxon>Bacteria</taxon>
        <taxon>Bacillati</taxon>
        <taxon>Actinomycetota</taxon>
        <taxon>Actinomycetes</taxon>
        <taxon>Micromonosporales</taxon>
        <taxon>Micromonosporaceae</taxon>
        <taxon>Paractinoplanes</taxon>
    </lineage>
</organism>
<evidence type="ECO:0000256" key="4">
    <source>
        <dbReference type="ARBA" id="ARBA00022679"/>
    </source>
</evidence>
<evidence type="ECO:0000256" key="5">
    <source>
        <dbReference type="ARBA" id="ARBA00022741"/>
    </source>
</evidence>
<evidence type="ECO:0000256" key="8">
    <source>
        <dbReference type="ARBA" id="ARBA00023012"/>
    </source>
</evidence>
<evidence type="ECO:0000256" key="3">
    <source>
        <dbReference type="ARBA" id="ARBA00022553"/>
    </source>
</evidence>
<evidence type="ECO:0000256" key="6">
    <source>
        <dbReference type="ARBA" id="ARBA00022777"/>
    </source>
</evidence>
<dbReference type="RefSeq" id="WP_020516636.1">
    <property type="nucleotide sequence ID" value="NZ_JBIAZU010000004.1"/>
</dbReference>
<keyword evidence="6 11" id="KW-0418">Kinase</keyword>
<gene>
    <name evidence="11" type="ORF">ACFY35_24780</name>
</gene>
<keyword evidence="7" id="KW-0067">ATP-binding</keyword>
<keyword evidence="9" id="KW-0472">Membrane</keyword>
<reference evidence="11 12" key="1">
    <citation type="submission" date="2024-10" db="EMBL/GenBank/DDBJ databases">
        <title>The Natural Products Discovery Center: Release of the First 8490 Sequenced Strains for Exploring Actinobacteria Biosynthetic Diversity.</title>
        <authorList>
            <person name="Kalkreuter E."/>
            <person name="Kautsar S.A."/>
            <person name="Yang D."/>
            <person name="Bader C.D."/>
            <person name="Teijaro C.N."/>
            <person name="Fluegel L."/>
            <person name="Davis C.M."/>
            <person name="Simpson J.R."/>
            <person name="Lauterbach L."/>
            <person name="Steele A.D."/>
            <person name="Gui C."/>
            <person name="Meng S."/>
            <person name="Li G."/>
            <person name="Viehrig K."/>
            <person name="Ye F."/>
            <person name="Su P."/>
            <person name="Kiefer A.F."/>
            <person name="Nichols A."/>
            <person name="Cepeda A.J."/>
            <person name="Yan W."/>
            <person name="Fan B."/>
            <person name="Jiang Y."/>
            <person name="Adhikari A."/>
            <person name="Zheng C.-J."/>
            <person name="Schuster L."/>
            <person name="Cowan T.M."/>
            <person name="Smanski M.J."/>
            <person name="Chevrette M.G."/>
            <person name="De Carvalho L.P.S."/>
            <person name="Shen B."/>
        </authorList>
    </citation>
    <scope>NUCLEOTIDE SEQUENCE [LARGE SCALE GENOMIC DNA]</scope>
    <source>
        <strain evidence="11 12">NPDC000087</strain>
    </source>
</reference>
<feature type="transmembrane region" description="Helical" evidence="9">
    <location>
        <begin position="61"/>
        <end position="81"/>
    </location>
</feature>